<evidence type="ECO:0000259" key="2">
    <source>
        <dbReference type="Pfam" id="PF01656"/>
    </source>
</evidence>
<dbReference type="GO" id="GO:0005886">
    <property type="term" value="C:plasma membrane"/>
    <property type="evidence" value="ECO:0007669"/>
    <property type="project" value="TreeGrafter"/>
</dbReference>
<name>A0A7K1XYZ2_9SPHI</name>
<keyword evidence="4" id="KW-1185">Reference proteome</keyword>
<dbReference type="InterPro" id="IPR027417">
    <property type="entry name" value="P-loop_NTPase"/>
</dbReference>
<gene>
    <name evidence="3" type="ORF">GS398_12765</name>
</gene>
<accession>A0A7K1XYZ2</accession>
<dbReference type="AlphaFoldDB" id="A0A7K1XYZ2"/>
<dbReference type="EMBL" id="WVHS01000003">
    <property type="protein sequence ID" value="MXV16180.1"/>
    <property type="molecule type" value="Genomic_DNA"/>
</dbReference>
<dbReference type="PANTHER" id="PTHR32309:SF13">
    <property type="entry name" value="FERRIC ENTEROBACTIN TRANSPORT PROTEIN FEPE"/>
    <property type="match status" value="1"/>
</dbReference>
<feature type="transmembrane region" description="Helical" evidence="1">
    <location>
        <begin position="12"/>
        <end position="33"/>
    </location>
</feature>
<protein>
    <submittedName>
        <fullName evidence="3">Lipopolysaccharide biosynthesis protein</fullName>
    </submittedName>
</protein>
<keyword evidence="1" id="KW-1133">Transmembrane helix</keyword>
<keyword evidence="1" id="KW-0472">Membrane</keyword>
<dbReference type="Pfam" id="PF01656">
    <property type="entry name" value="CbiA"/>
    <property type="match status" value="1"/>
</dbReference>
<feature type="domain" description="CobQ/CobB/MinD/ParA nucleotide binding" evidence="2">
    <location>
        <begin position="555"/>
        <end position="715"/>
    </location>
</feature>
<dbReference type="InterPro" id="IPR002586">
    <property type="entry name" value="CobQ/CobB/MinD/ParA_Nub-bd_dom"/>
</dbReference>
<dbReference type="GO" id="GO:0004713">
    <property type="term" value="F:protein tyrosine kinase activity"/>
    <property type="evidence" value="ECO:0007669"/>
    <property type="project" value="TreeGrafter"/>
</dbReference>
<keyword evidence="1" id="KW-0812">Transmembrane</keyword>
<reference evidence="3 4" key="1">
    <citation type="submission" date="2019-11" db="EMBL/GenBank/DDBJ databases">
        <title>Pedobacter sp. HMF7056 Genome sequencing and assembly.</title>
        <authorList>
            <person name="Kang H."/>
            <person name="Kim H."/>
            <person name="Joh K."/>
        </authorList>
    </citation>
    <scope>NUCLEOTIDE SEQUENCE [LARGE SCALE GENOMIC DNA]</scope>
    <source>
        <strain evidence="3 4">HMF7056</strain>
    </source>
</reference>
<feature type="transmembrane region" description="Helical" evidence="1">
    <location>
        <begin position="455"/>
        <end position="479"/>
    </location>
</feature>
<comment type="caution">
    <text evidence="3">The sequence shown here is derived from an EMBL/GenBank/DDBJ whole genome shotgun (WGS) entry which is preliminary data.</text>
</comment>
<dbReference type="Proteomes" id="UP000451233">
    <property type="component" value="Unassembled WGS sequence"/>
</dbReference>
<evidence type="ECO:0000313" key="3">
    <source>
        <dbReference type="EMBL" id="MXV16180.1"/>
    </source>
</evidence>
<dbReference type="PANTHER" id="PTHR32309">
    <property type="entry name" value="TYROSINE-PROTEIN KINASE"/>
    <property type="match status" value="1"/>
</dbReference>
<evidence type="ECO:0000313" key="4">
    <source>
        <dbReference type="Proteomes" id="UP000451233"/>
    </source>
</evidence>
<dbReference type="Gene3D" id="3.40.50.300">
    <property type="entry name" value="P-loop containing nucleotide triphosphate hydrolases"/>
    <property type="match status" value="1"/>
</dbReference>
<dbReference type="SUPFAM" id="SSF52540">
    <property type="entry name" value="P-loop containing nucleoside triphosphate hydrolases"/>
    <property type="match status" value="1"/>
</dbReference>
<sequence length="731" mass="82819">MQEVRKYFRLLYKYRLIIITIPILATICTYFMVRNLPDVYVAKAQISTGIVDETRQNTISGLEILQESRVTQKFSNLVEMIKMKNIIDQLSYQLILHDLTSAKPFRKPSSLVNDLVPAARTHAIEVYRAKHEKKEGLDLFNPDQNGLHAVLESMGYDEGSILSELNVYRSGTSDFITVEFSSESSELSAFAVNTLCTEFIASYNTLFKANLHKSVNFLAGAMKEKQDSLNKKVAELRNYKIKNGLLNLENQSTSLYSLILENETRKLEAEKTVASSRGAIDNIDAKFNPNDRRYIESAMTRINQQLQAQREEAQALEEEYINSGFEERIKIQADSLRSEISANINKLTDEYIVNPMSTKQALIQRKLELEVQYDLARYSLGLIDSRLNQLYERYQKLVPHEAVIQSFDREIEVAAREYQEVVVRYNQAGLEAASAVTLSQAQIAMPGLPQASKKILLVILSFIGTTFFCLLIFFGIYFFDSSVKESSELANSTGAPVLGHLNILSDSVLDLKKMWNDPDTRDRRLFKDMLRSVRFEIERIIGDNKVLLVTSLCRGEGKTVFSLSLTYAFAMTGKKVLLIDGNFKDSGISKTLQTQTYLEDYLTDNNLTILTETRSINVLANRGGDTSLLEICPEHLLNAKMADLKAAFDIIIIETADLKALNVSSEWAVIADKIVSIFEAGRKMSINRVNNIHYLMNLDDKFIGWVLNKVPGRHLAPLIDKTWLKGSKKKK</sequence>
<evidence type="ECO:0000256" key="1">
    <source>
        <dbReference type="SAM" id="Phobius"/>
    </source>
</evidence>
<dbReference type="RefSeq" id="WP_160907196.1">
    <property type="nucleotide sequence ID" value="NZ_WVHS01000003.1"/>
</dbReference>
<proteinExistence type="predicted"/>
<organism evidence="3 4">
    <name type="scientific">Hufsiella ginkgonis</name>
    <dbReference type="NCBI Taxonomy" id="2695274"/>
    <lineage>
        <taxon>Bacteria</taxon>
        <taxon>Pseudomonadati</taxon>
        <taxon>Bacteroidota</taxon>
        <taxon>Sphingobacteriia</taxon>
        <taxon>Sphingobacteriales</taxon>
        <taxon>Sphingobacteriaceae</taxon>
        <taxon>Hufsiella</taxon>
    </lineage>
</organism>
<dbReference type="InterPro" id="IPR050445">
    <property type="entry name" value="Bact_polysacc_biosynth/exp"/>
</dbReference>